<keyword evidence="8" id="KW-1185">Reference proteome</keyword>
<evidence type="ECO:0000256" key="2">
    <source>
        <dbReference type="ARBA" id="ARBA00006856"/>
    </source>
</evidence>
<proteinExistence type="inferred from homology"/>
<evidence type="ECO:0000256" key="1">
    <source>
        <dbReference type="ARBA" id="ARBA00004324"/>
    </source>
</evidence>
<dbReference type="SUPFAM" id="SSF48371">
    <property type="entry name" value="ARM repeat"/>
    <property type="match status" value="1"/>
</dbReference>
<reference evidence="7" key="2">
    <citation type="submission" date="2022-10" db="EMBL/GenBank/DDBJ databases">
        <authorList>
            <consortium name="ENA_rothamsted_submissions"/>
            <consortium name="culmorum"/>
            <person name="King R."/>
        </authorList>
    </citation>
    <scope>NUCLEOTIDE SEQUENCE</scope>
</reference>
<dbReference type="AlphaFoldDB" id="A0A9P0NME5"/>
<dbReference type="InterPro" id="IPR003890">
    <property type="entry name" value="MIF4G-like_typ-3"/>
</dbReference>
<name>A0A9P0NME5_APHGO</name>
<organism evidence="7 8">
    <name type="scientific">Aphis gossypii</name>
    <name type="common">Cotton aphid</name>
    <dbReference type="NCBI Taxonomy" id="80765"/>
    <lineage>
        <taxon>Eukaryota</taxon>
        <taxon>Metazoa</taxon>
        <taxon>Ecdysozoa</taxon>
        <taxon>Arthropoda</taxon>
        <taxon>Hexapoda</taxon>
        <taxon>Insecta</taxon>
        <taxon>Pterygota</taxon>
        <taxon>Neoptera</taxon>
        <taxon>Paraneoptera</taxon>
        <taxon>Hemiptera</taxon>
        <taxon>Sternorrhyncha</taxon>
        <taxon>Aphidomorpha</taxon>
        <taxon>Aphidoidea</taxon>
        <taxon>Aphididae</taxon>
        <taxon>Aphidini</taxon>
        <taxon>Aphis</taxon>
        <taxon>Aphis</taxon>
    </lineage>
</organism>
<evidence type="ECO:0000259" key="6">
    <source>
        <dbReference type="PROSITE" id="PS51366"/>
    </source>
</evidence>
<evidence type="ECO:0000313" key="7">
    <source>
        <dbReference type="EMBL" id="CAH1732447.1"/>
    </source>
</evidence>
<keyword evidence="4" id="KW-0508">mRNA splicing</keyword>
<dbReference type="EMBL" id="OU899036">
    <property type="protein sequence ID" value="CAH1732447.1"/>
    <property type="molecule type" value="Genomic_DNA"/>
</dbReference>
<dbReference type="Pfam" id="PF02847">
    <property type="entry name" value="MA3"/>
    <property type="match status" value="1"/>
</dbReference>
<dbReference type="PROSITE" id="PS51366">
    <property type="entry name" value="MI"/>
    <property type="match status" value="1"/>
</dbReference>
<dbReference type="GO" id="GO:0016607">
    <property type="term" value="C:nuclear speck"/>
    <property type="evidence" value="ECO:0007669"/>
    <property type="project" value="UniProtKB-SubCell"/>
</dbReference>
<keyword evidence="5" id="KW-0539">Nucleus</keyword>
<dbReference type="SMART" id="SM00543">
    <property type="entry name" value="MIF4G"/>
    <property type="match status" value="1"/>
</dbReference>
<dbReference type="OrthoDB" id="1924287at2759"/>
<feature type="domain" description="MI" evidence="6">
    <location>
        <begin position="337"/>
        <end position="454"/>
    </location>
</feature>
<dbReference type="Gene3D" id="1.25.40.180">
    <property type="match status" value="1"/>
</dbReference>
<sequence length="536" mass="63282">MFEIYSSDTEEEPRLDLSVYYGRQRFYSKNNHARMNSEYKNKTFDVSEQIKSWDTLKLSIAAAIEKLNPGNIRCTRNKLLRLNIVRGKGLFCRFILNAQLESPETTNMYATLVSYINLQFPNVVELLLMRYINVFLDAHKYNQEYKYKSPILFLMFMINHNVAKDWLAMDIIKLLIPSLTVQSMEMIEIIFKECGKILYSNPLNELDLKLTFNILQIISQDTRIDSKVQRLARIIITKYRDHYKYEQHFRVVDPFKQYTHLLKLNNQYDCQYELDYFAPDLDYMSNDIIYENNIKQALKSKCKNVYHFSKDDYDEMADDEDEHESETNNCSLSSNIAIKKTIKLIVNLNLSAYDIVTELKQIKLKPGQEMKLCLIYLDCCFENSVVYNKFFGDIIQCFCIMNDLIVESLEFIFMQSFPIIHLYNPNKLVNFAKFFAQLLYSDSISWTVFSTVRLTESETTYSTRVYLKTMFNELIEYMGRDNVKERILCPSLQTSFIGLFPFNTHGNFRLCDQFFTDIGFPNLIVEFRESLRGIPV</sequence>
<evidence type="ECO:0000313" key="8">
    <source>
        <dbReference type="Proteomes" id="UP001154329"/>
    </source>
</evidence>
<dbReference type="GO" id="GO:0003723">
    <property type="term" value="F:RNA binding"/>
    <property type="evidence" value="ECO:0007669"/>
    <property type="project" value="InterPro"/>
</dbReference>
<dbReference type="InterPro" id="IPR016024">
    <property type="entry name" value="ARM-type_fold"/>
</dbReference>
<evidence type="ECO:0000256" key="5">
    <source>
        <dbReference type="ARBA" id="ARBA00023242"/>
    </source>
</evidence>
<comment type="similarity">
    <text evidence="2">Belongs to the CWC22 family.</text>
</comment>
<keyword evidence="3" id="KW-0507">mRNA processing</keyword>
<gene>
    <name evidence="7" type="ORF">APHIGO_LOCUS8937</name>
</gene>
<dbReference type="GO" id="GO:0071013">
    <property type="term" value="C:catalytic step 2 spliceosome"/>
    <property type="evidence" value="ECO:0007669"/>
    <property type="project" value="TreeGrafter"/>
</dbReference>
<evidence type="ECO:0000256" key="3">
    <source>
        <dbReference type="ARBA" id="ARBA00022664"/>
    </source>
</evidence>
<evidence type="ECO:0000256" key="4">
    <source>
        <dbReference type="ARBA" id="ARBA00023187"/>
    </source>
</evidence>
<dbReference type="InterPro" id="IPR050781">
    <property type="entry name" value="CWC22_splicing_factor"/>
</dbReference>
<dbReference type="Proteomes" id="UP001154329">
    <property type="component" value="Chromosome 3"/>
</dbReference>
<dbReference type="InterPro" id="IPR003891">
    <property type="entry name" value="Initiation_fac_eIF4g_MI"/>
</dbReference>
<comment type="subcellular location">
    <subcellularLocation>
        <location evidence="1">Nucleus speckle</location>
    </subcellularLocation>
</comment>
<dbReference type="PANTHER" id="PTHR18034:SF3">
    <property type="entry name" value="PRE-MRNA-SPLICING FACTOR CWC22 HOMOLOG"/>
    <property type="match status" value="1"/>
</dbReference>
<dbReference type="SMART" id="SM00544">
    <property type="entry name" value="MA3"/>
    <property type="match status" value="1"/>
</dbReference>
<reference evidence="7" key="1">
    <citation type="submission" date="2022-02" db="EMBL/GenBank/DDBJ databases">
        <authorList>
            <person name="King R."/>
        </authorList>
    </citation>
    <scope>NUCLEOTIDE SEQUENCE</scope>
</reference>
<accession>A0A9P0NME5</accession>
<dbReference type="GO" id="GO:0000398">
    <property type="term" value="P:mRNA splicing, via spliceosome"/>
    <property type="evidence" value="ECO:0007669"/>
    <property type="project" value="TreeGrafter"/>
</dbReference>
<protein>
    <recommendedName>
        <fullName evidence="6">MI domain-containing protein</fullName>
    </recommendedName>
</protein>
<dbReference type="PANTHER" id="PTHR18034">
    <property type="entry name" value="CELL CYCLE CONTROL PROTEIN CWF22-RELATED"/>
    <property type="match status" value="1"/>
</dbReference>